<keyword evidence="2" id="KW-0489">Methyltransferase</keyword>
<evidence type="ECO:0000259" key="1">
    <source>
        <dbReference type="PROSITE" id="PS50123"/>
    </source>
</evidence>
<dbReference type="CDD" id="cd02440">
    <property type="entry name" value="AdoMet_MTases"/>
    <property type="match status" value="1"/>
</dbReference>
<sequence>MVDPGVFQRIRAFLRREIGVDLGADRAYLVETRLGSARSLGRWRSIDALTQAAEAGDLEARRRLVEALVTTETFFFRDSAAFDALRTRVLPELFEQRRGGTIAIWCAASSSGQEPYSIAILVASRFPSLRSRVRILATDVSEDMVERTRRGEYSAFEVQRGLEPRMLEQAFVPIAGGFAVRDEIRRMVEVRLLNLAQPFPSIGPFDVVFVRNVLIYVPPTDRPAILARVAERMRPGAYLVLGNGESVGPEVRAFERASDLRAPIYRRVDGVCRATQHLRDSRAAPSRGGGGATG</sequence>
<keyword evidence="3" id="KW-1185">Reference proteome</keyword>
<dbReference type="SUPFAM" id="SSF47757">
    <property type="entry name" value="Chemotaxis receptor methyltransferase CheR, N-terminal domain"/>
    <property type="match status" value="1"/>
</dbReference>
<evidence type="ECO:0000313" key="3">
    <source>
        <dbReference type="Proteomes" id="UP000000771"/>
    </source>
</evidence>
<dbReference type="PANTHER" id="PTHR24422:SF21">
    <property type="entry name" value="CHEMOTAXIS PROTEIN METHYLTRANSFERASE 1"/>
    <property type="match status" value="1"/>
</dbReference>
<dbReference type="EMBL" id="CP001631">
    <property type="protein sequence ID" value="ACU53184.1"/>
    <property type="molecule type" value="Genomic_DNA"/>
</dbReference>
<reference evidence="2 3" key="1">
    <citation type="journal article" date="2009" name="Stand. Genomic Sci.">
        <title>Complete genome sequence of Acidimicrobium ferrooxidans type strain (ICP).</title>
        <authorList>
            <person name="Clum A."/>
            <person name="Nolan M."/>
            <person name="Lang E."/>
            <person name="Glavina Del Rio T."/>
            <person name="Tice H."/>
            <person name="Copeland A."/>
            <person name="Cheng J.F."/>
            <person name="Lucas S."/>
            <person name="Chen F."/>
            <person name="Bruce D."/>
            <person name="Goodwin L."/>
            <person name="Pitluck S."/>
            <person name="Ivanova N."/>
            <person name="Mavrommatis K."/>
            <person name="Mikhailova N."/>
            <person name="Pati A."/>
            <person name="Chen A."/>
            <person name="Palaniappan K."/>
            <person name="Goker M."/>
            <person name="Spring S."/>
            <person name="Land M."/>
            <person name="Hauser L."/>
            <person name="Chang Y.J."/>
            <person name="Jeffries C.C."/>
            <person name="Chain P."/>
            <person name="Bristow J."/>
            <person name="Eisen J.A."/>
            <person name="Markowitz V."/>
            <person name="Hugenholtz P."/>
            <person name="Kyrpides N.C."/>
            <person name="Klenk H.P."/>
            <person name="Lapidus A."/>
        </authorList>
    </citation>
    <scope>NUCLEOTIDE SEQUENCE [LARGE SCALE GENOMIC DNA]</scope>
    <source>
        <strain evidence="3">DSM 10331 / JCM 15462 / NBRC 103882 / ICP</strain>
    </source>
</reference>
<dbReference type="PANTHER" id="PTHR24422">
    <property type="entry name" value="CHEMOTAXIS PROTEIN METHYLTRANSFERASE"/>
    <property type="match status" value="1"/>
</dbReference>
<dbReference type="GO" id="GO:0008983">
    <property type="term" value="F:protein-glutamate O-methyltransferase activity"/>
    <property type="evidence" value="ECO:0007669"/>
    <property type="project" value="UniProtKB-EC"/>
</dbReference>
<dbReference type="GO" id="GO:0032259">
    <property type="term" value="P:methylation"/>
    <property type="evidence" value="ECO:0007669"/>
    <property type="project" value="UniProtKB-KW"/>
</dbReference>
<proteinExistence type="predicted"/>
<dbReference type="PROSITE" id="PS50123">
    <property type="entry name" value="CHER"/>
    <property type="match status" value="1"/>
</dbReference>
<feature type="domain" description="CheR-type methyltransferase" evidence="1">
    <location>
        <begin position="1"/>
        <end position="247"/>
    </location>
</feature>
<dbReference type="PRINTS" id="PR00996">
    <property type="entry name" value="CHERMTFRASE"/>
</dbReference>
<accession>C7M286</accession>
<dbReference type="Proteomes" id="UP000000771">
    <property type="component" value="Chromosome"/>
</dbReference>
<name>C7M286_ACIFD</name>
<dbReference type="SUPFAM" id="SSF53335">
    <property type="entry name" value="S-adenosyl-L-methionine-dependent methyltransferases"/>
    <property type="match status" value="1"/>
</dbReference>
<dbReference type="InterPro" id="IPR022642">
    <property type="entry name" value="CheR_C"/>
</dbReference>
<dbReference type="Pfam" id="PF01739">
    <property type="entry name" value="CheR"/>
    <property type="match status" value="1"/>
</dbReference>
<organism evidence="2 3">
    <name type="scientific">Acidimicrobium ferrooxidans (strain DSM 10331 / JCM 15462 / NBRC 103882 / ICP)</name>
    <dbReference type="NCBI Taxonomy" id="525909"/>
    <lineage>
        <taxon>Bacteria</taxon>
        <taxon>Bacillati</taxon>
        <taxon>Actinomycetota</taxon>
        <taxon>Acidimicrobiia</taxon>
        <taxon>Acidimicrobiales</taxon>
        <taxon>Acidimicrobiaceae</taxon>
        <taxon>Acidimicrobium</taxon>
    </lineage>
</organism>
<dbReference type="KEGG" id="afo:Afer_0215"/>
<dbReference type="Gene3D" id="3.40.50.150">
    <property type="entry name" value="Vaccinia Virus protein VP39"/>
    <property type="match status" value="1"/>
</dbReference>
<protein>
    <submittedName>
        <fullName evidence="2">MCP methyltransferase, CheR-type</fullName>
        <ecNumber evidence="2">2.1.1.80</ecNumber>
    </submittedName>
</protein>
<keyword evidence="2" id="KW-0808">Transferase</keyword>
<gene>
    <name evidence="2" type="ordered locus">Afer_0215</name>
</gene>
<dbReference type="InterPro" id="IPR050903">
    <property type="entry name" value="Bact_Chemotaxis_MeTrfase"/>
</dbReference>
<dbReference type="EC" id="2.1.1.80" evidence="2"/>
<dbReference type="STRING" id="525909.Afer_0215"/>
<dbReference type="InterPro" id="IPR000780">
    <property type="entry name" value="CheR_MeTrfase"/>
</dbReference>
<evidence type="ECO:0000313" key="2">
    <source>
        <dbReference type="EMBL" id="ACU53184.1"/>
    </source>
</evidence>
<dbReference type="HOGENOM" id="CLU_025854_0_2_11"/>
<dbReference type="RefSeq" id="WP_015797689.1">
    <property type="nucleotide sequence ID" value="NC_013124.1"/>
</dbReference>
<dbReference type="OrthoDB" id="9816309at2"/>
<dbReference type="eggNOG" id="COG1352">
    <property type="taxonomic scope" value="Bacteria"/>
</dbReference>
<dbReference type="InterPro" id="IPR029063">
    <property type="entry name" value="SAM-dependent_MTases_sf"/>
</dbReference>
<dbReference type="AlphaFoldDB" id="C7M286"/>
<dbReference type="SMART" id="SM00138">
    <property type="entry name" value="MeTrc"/>
    <property type="match status" value="1"/>
</dbReference>